<evidence type="ECO:0000313" key="1">
    <source>
        <dbReference type="EMBL" id="CDX05118.1"/>
    </source>
</evidence>
<organism evidence="1">
    <name type="scientific">Desulfitobacterium hafniense</name>
    <name type="common">Desulfitobacterium frappieri</name>
    <dbReference type="NCBI Taxonomy" id="49338"/>
    <lineage>
        <taxon>Bacteria</taxon>
        <taxon>Bacillati</taxon>
        <taxon>Bacillota</taxon>
        <taxon>Clostridia</taxon>
        <taxon>Eubacteriales</taxon>
        <taxon>Desulfitobacteriaceae</taxon>
        <taxon>Desulfitobacterium</taxon>
    </lineage>
</organism>
<accession>A0A098B8C1</accession>
<dbReference type="PANTHER" id="PTHR32432">
    <property type="entry name" value="CELL DIVISION PROTEIN FTSA-RELATED"/>
    <property type="match status" value="1"/>
</dbReference>
<dbReference type="EMBL" id="LK996017">
    <property type="protein sequence ID" value="CDX05118.1"/>
    <property type="molecule type" value="Genomic_DNA"/>
</dbReference>
<dbReference type="InterPro" id="IPR050696">
    <property type="entry name" value="FtsA/MreB"/>
</dbReference>
<protein>
    <submittedName>
        <fullName evidence="1">Ethanolamine utilization protein EutA</fullName>
    </submittedName>
</protein>
<dbReference type="PANTHER" id="PTHR32432:SF13">
    <property type="entry name" value="ETHANOLAMINE AMMONIA-LYASE REACTIVASE EUTA"/>
    <property type="match status" value="1"/>
</dbReference>
<dbReference type="PIRSF" id="PIRSF012293">
    <property type="entry name" value="EutA"/>
    <property type="match status" value="1"/>
</dbReference>
<dbReference type="Pfam" id="PF06277">
    <property type="entry name" value="EutA"/>
    <property type="match status" value="1"/>
</dbReference>
<proteinExistence type="predicted"/>
<dbReference type="RefSeq" id="WP_208926732.1">
    <property type="nucleotide sequence ID" value="NZ_JAYFNZ010000051.1"/>
</dbReference>
<dbReference type="AlphaFoldDB" id="A0A098B8C1"/>
<dbReference type="SUPFAM" id="SSF53067">
    <property type="entry name" value="Actin-like ATPase domain"/>
    <property type="match status" value="1"/>
</dbReference>
<dbReference type="PATRIC" id="fig|49338.4.peg.5634"/>
<reference evidence="1" key="1">
    <citation type="submission" date="2014-07" db="EMBL/GenBank/DDBJ databases">
        <authorList>
            <person name="Hornung V.Bastian."/>
        </authorList>
    </citation>
    <scope>NUCLEOTIDE SEQUENCE</scope>
    <source>
        <strain evidence="1">PCE-S</strain>
    </source>
</reference>
<dbReference type="InterPro" id="IPR043129">
    <property type="entry name" value="ATPase_NBD"/>
</dbReference>
<sequence length="494" mass="52854">MLMSRSDSQIITSVGIDIGTTTTQLVLSRLTIENTASVTLVPRVSITAKEVIHRSRIHLTPLLEHHLINGEEISRLVEEEYRLAAVTPRDIDSGAVIITGETAKKENAKALLDVLAGFAGDFVVAAAGPNLESIYAGKGSGAGAYSAEKHQEIVNIDVGGGTSNFAVFREGQAIDTTCLNIGGRLLEIEPGGDRVTYIAQPMQAVLKAMGRRIRVGEVIQLEHLREIAALMAQSIVEVILSKNLSSLTGELLMAPPLSLNYPLNSIMVSGGVADYVYKDSPPCSVEEVSAFGDMGPLLGWMLREKIIAAGFALIKPLETVRATVIGTGTQSISLSGSTIHVQGQASLPLRNILVAKPFPRESAGIPAAAEEIGDFVRKSVSLLYTEGQTQHLALAFQGPRTLSFLDIQTLAKGIVLGVDEFIAGDKPLILIIEKDCGKILGQCLTALCGKHRELICIDQLCLENCDYIDIGKPLMGGRVIPVVMKTLVFDTKKL</sequence>
<dbReference type="InterPro" id="IPR009377">
    <property type="entry name" value="EutA"/>
</dbReference>
<name>A0A098B8C1_DESHA</name>
<gene>
    <name evidence="1" type="ORF">DPCES_5232</name>
</gene>